<dbReference type="AlphaFoldDB" id="A0A8J1U9B2"/>
<reference evidence="9" key="1">
    <citation type="submission" date="2022-03" db="EMBL/GenBank/DDBJ databases">
        <authorList>
            <person name="Martin C."/>
        </authorList>
    </citation>
    <scope>NUCLEOTIDE SEQUENCE</scope>
</reference>
<dbReference type="Pfam" id="PF00001">
    <property type="entry name" value="7tm_1"/>
    <property type="match status" value="1"/>
</dbReference>
<evidence type="ECO:0000256" key="6">
    <source>
        <dbReference type="ARBA" id="ARBA00023170"/>
    </source>
</evidence>
<protein>
    <submittedName>
        <fullName evidence="9">Uncharacterized protein</fullName>
    </submittedName>
</protein>
<dbReference type="GO" id="GO:0042923">
    <property type="term" value="F:neuropeptide binding"/>
    <property type="evidence" value="ECO:0007669"/>
    <property type="project" value="TreeGrafter"/>
</dbReference>
<evidence type="ECO:0000256" key="1">
    <source>
        <dbReference type="ARBA" id="ARBA00004141"/>
    </source>
</evidence>
<keyword evidence="2 8" id="KW-0812">Transmembrane</keyword>
<organism evidence="9 10">
    <name type="scientific">Owenia fusiformis</name>
    <name type="common">Polychaete worm</name>
    <dbReference type="NCBI Taxonomy" id="6347"/>
    <lineage>
        <taxon>Eukaryota</taxon>
        <taxon>Metazoa</taxon>
        <taxon>Spiralia</taxon>
        <taxon>Lophotrochozoa</taxon>
        <taxon>Annelida</taxon>
        <taxon>Polychaeta</taxon>
        <taxon>Sedentaria</taxon>
        <taxon>Canalipalpata</taxon>
        <taxon>Sabellida</taxon>
        <taxon>Oweniida</taxon>
        <taxon>Oweniidae</taxon>
        <taxon>Owenia</taxon>
    </lineage>
</organism>
<comment type="caution">
    <text evidence="9">The sequence shown here is derived from an EMBL/GenBank/DDBJ whole genome shotgun (WGS) entry which is preliminary data.</text>
</comment>
<evidence type="ECO:0000313" key="10">
    <source>
        <dbReference type="Proteomes" id="UP000749559"/>
    </source>
</evidence>
<dbReference type="Gene3D" id="1.20.1070.10">
    <property type="entry name" value="Rhodopsin 7-helix transmembrane proteins"/>
    <property type="match status" value="1"/>
</dbReference>
<evidence type="ECO:0000313" key="9">
    <source>
        <dbReference type="EMBL" id="CAH1794855.1"/>
    </source>
</evidence>
<comment type="subcellular location">
    <subcellularLocation>
        <location evidence="1">Membrane</location>
        <topology evidence="1">Multi-pass membrane protein</topology>
    </subcellularLocation>
</comment>
<accession>A0A8J1U9B2</accession>
<evidence type="ECO:0000256" key="3">
    <source>
        <dbReference type="ARBA" id="ARBA00022989"/>
    </source>
</evidence>
<dbReference type="PANTHER" id="PTHR24235:SF29">
    <property type="entry name" value="GH23382P"/>
    <property type="match status" value="1"/>
</dbReference>
<comment type="similarity">
    <text evidence="8">Belongs to the G-protein coupled receptor 1 family.</text>
</comment>
<dbReference type="InterPro" id="IPR017452">
    <property type="entry name" value="GPCR_Rhodpsn_7TM"/>
</dbReference>
<dbReference type="PRINTS" id="PR00237">
    <property type="entry name" value="GPCRRHODOPSN"/>
</dbReference>
<evidence type="ECO:0000256" key="5">
    <source>
        <dbReference type="ARBA" id="ARBA00023136"/>
    </source>
</evidence>
<sequence>MNMEGVDNETLINPHYNKFNIDENLTGLGDMNTSQNGTSFANGTEADFYVPPGIVVLLSTLYGTISVIAFVGNSLVIIVIFRNKRMQSVTNMFICDMAIADVIIAIFGVPFQFQAALLQRWVLPHIMCPVAPFVTALSVNISVFSLAVIAVDRYRAVLHPLKPKCSSVTFRVVTIVLWVVGIGSVLPYAIFFRITYIQEKNSLESKPFCKPFWPESIPWFPKYYHIYMIVAQYGIPLIIISFAYFRIGCHIFLSKTPGFAVDRRDEIINRNKKKLILLENQEFIDVGKAVGAYFF</sequence>
<evidence type="ECO:0000256" key="2">
    <source>
        <dbReference type="ARBA" id="ARBA00022692"/>
    </source>
</evidence>
<dbReference type="OrthoDB" id="9445642at2759"/>
<evidence type="ECO:0000256" key="4">
    <source>
        <dbReference type="ARBA" id="ARBA00023040"/>
    </source>
</evidence>
<dbReference type="EMBL" id="CAIIXF020000009">
    <property type="protein sequence ID" value="CAH1794855.1"/>
    <property type="molecule type" value="Genomic_DNA"/>
</dbReference>
<proteinExistence type="inferred from homology"/>
<dbReference type="PROSITE" id="PS50262">
    <property type="entry name" value="G_PROTEIN_RECEP_F1_2"/>
    <property type="match status" value="1"/>
</dbReference>
<gene>
    <name evidence="9" type="ORF">OFUS_LOCUS19481</name>
</gene>
<dbReference type="GO" id="GO:0043005">
    <property type="term" value="C:neuron projection"/>
    <property type="evidence" value="ECO:0007669"/>
    <property type="project" value="TreeGrafter"/>
</dbReference>
<dbReference type="GO" id="GO:0008188">
    <property type="term" value="F:neuropeptide receptor activity"/>
    <property type="evidence" value="ECO:0007669"/>
    <property type="project" value="TreeGrafter"/>
</dbReference>
<keyword evidence="5" id="KW-0472">Membrane</keyword>
<dbReference type="PROSITE" id="PS00237">
    <property type="entry name" value="G_PROTEIN_RECEP_F1_1"/>
    <property type="match status" value="1"/>
</dbReference>
<keyword evidence="3" id="KW-1133">Transmembrane helix</keyword>
<dbReference type="PANTHER" id="PTHR24235">
    <property type="entry name" value="NEUROPEPTIDE Y RECEPTOR"/>
    <property type="match status" value="1"/>
</dbReference>
<evidence type="ECO:0000256" key="8">
    <source>
        <dbReference type="RuleBase" id="RU000688"/>
    </source>
</evidence>
<dbReference type="InterPro" id="IPR000276">
    <property type="entry name" value="GPCR_Rhodpsn"/>
</dbReference>
<keyword evidence="10" id="KW-1185">Reference proteome</keyword>
<evidence type="ECO:0000256" key="7">
    <source>
        <dbReference type="ARBA" id="ARBA00023224"/>
    </source>
</evidence>
<name>A0A8J1U9B2_OWEFU</name>
<keyword evidence="6 8" id="KW-0675">Receptor</keyword>
<keyword evidence="7 8" id="KW-0807">Transducer</keyword>
<dbReference type="SUPFAM" id="SSF81321">
    <property type="entry name" value="Family A G protein-coupled receptor-like"/>
    <property type="match status" value="1"/>
</dbReference>
<keyword evidence="4 8" id="KW-0297">G-protein coupled receptor</keyword>
<dbReference type="Proteomes" id="UP000749559">
    <property type="component" value="Unassembled WGS sequence"/>
</dbReference>
<dbReference type="GO" id="GO:0005886">
    <property type="term" value="C:plasma membrane"/>
    <property type="evidence" value="ECO:0007669"/>
    <property type="project" value="TreeGrafter"/>
</dbReference>